<gene>
    <name evidence="2" type="ORF">SPLIT_LOCUS7630</name>
</gene>
<evidence type="ECO:0000313" key="2">
    <source>
        <dbReference type="EMBL" id="CAH1642274.1"/>
    </source>
</evidence>
<keyword evidence="3" id="KW-1185">Reference proteome</keyword>
<feature type="signal peptide" evidence="1">
    <location>
        <begin position="1"/>
        <end position="20"/>
    </location>
</feature>
<feature type="chain" id="PRO_5040178259" evidence="1">
    <location>
        <begin position="21"/>
        <end position="196"/>
    </location>
</feature>
<dbReference type="AlphaFoldDB" id="A0A9P0N5I6"/>
<dbReference type="EMBL" id="LR824557">
    <property type="protein sequence ID" value="CAH1642274.1"/>
    <property type="molecule type" value="Genomic_DNA"/>
</dbReference>
<evidence type="ECO:0000256" key="1">
    <source>
        <dbReference type="SAM" id="SignalP"/>
    </source>
</evidence>
<proteinExistence type="predicted"/>
<protein>
    <submittedName>
        <fullName evidence="2">Uncharacterized protein</fullName>
    </submittedName>
</protein>
<dbReference type="Proteomes" id="UP001153321">
    <property type="component" value="Chromosome 26"/>
</dbReference>
<sequence length="196" mass="22547">MFNMMVRVLIFCTCFALIKAEESNTIYMEINTKHDCSVAPSYELIAGPQCFVKLTTPYVLSSGRLDVNNGRHYFTVSDRIEFHGNMSRNFTILNLHRVYTFIINLEHDLNGDWKFFFTCFDGLDMTYKICSKSNKTDNKYSCFCKTNVTIKEQEMLHSSAAVSVTPHDDTNLLPIVVGLFGIWNNSDMSNTIYCLY</sequence>
<organism evidence="2 3">
    <name type="scientific">Spodoptera littoralis</name>
    <name type="common">Egyptian cotton leafworm</name>
    <dbReference type="NCBI Taxonomy" id="7109"/>
    <lineage>
        <taxon>Eukaryota</taxon>
        <taxon>Metazoa</taxon>
        <taxon>Ecdysozoa</taxon>
        <taxon>Arthropoda</taxon>
        <taxon>Hexapoda</taxon>
        <taxon>Insecta</taxon>
        <taxon>Pterygota</taxon>
        <taxon>Neoptera</taxon>
        <taxon>Endopterygota</taxon>
        <taxon>Lepidoptera</taxon>
        <taxon>Glossata</taxon>
        <taxon>Ditrysia</taxon>
        <taxon>Noctuoidea</taxon>
        <taxon>Noctuidae</taxon>
        <taxon>Amphipyrinae</taxon>
        <taxon>Spodoptera</taxon>
    </lineage>
</organism>
<accession>A0A9P0N5I6</accession>
<evidence type="ECO:0000313" key="3">
    <source>
        <dbReference type="Proteomes" id="UP001153321"/>
    </source>
</evidence>
<reference evidence="2" key="1">
    <citation type="submission" date="2022-02" db="EMBL/GenBank/DDBJ databases">
        <authorList>
            <person name="King R."/>
        </authorList>
    </citation>
    <scope>NUCLEOTIDE SEQUENCE</scope>
</reference>
<name>A0A9P0N5I6_SPOLI</name>
<keyword evidence="1" id="KW-0732">Signal</keyword>